<protein>
    <submittedName>
        <fullName evidence="2">Uncharacterized protein</fullName>
    </submittedName>
</protein>
<dbReference type="EMBL" id="AP025628">
    <property type="protein sequence ID" value="BDG61279.1"/>
    <property type="molecule type" value="Genomic_DNA"/>
</dbReference>
<accession>A0AA35GAG5</accession>
<evidence type="ECO:0000256" key="1">
    <source>
        <dbReference type="SAM" id="Phobius"/>
    </source>
</evidence>
<sequence>MRPSPAVLRGLTFALAAVGLALLLAASRAQDPRPWLRGVLLVLGASQLTAGWRLELVGQRRVAWLHVAAGTVLVLLALRP</sequence>
<reference evidence="2" key="1">
    <citation type="submission" date="2022-03" db="EMBL/GenBank/DDBJ databases">
        <title>Complete genome sequence of Caldinitratiruptor microaerophilus.</title>
        <authorList>
            <person name="Mukaiyama R."/>
            <person name="Nishiyama T."/>
            <person name="Ueda K."/>
        </authorList>
    </citation>
    <scope>NUCLEOTIDE SEQUENCE</scope>
    <source>
        <strain evidence="2">JCM 16183</strain>
    </source>
</reference>
<proteinExistence type="predicted"/>
<keyword evidence="1" id="KW-1133">Transmembrane helix</keyword>
<dbReference type="Proteomes" id="UP001163687">
    <property type="component" value="Chromosome"/>
</dbReference>
<keyword evidence="1" id="KW-0472">Membrane</keyword>
<evidence type="ECO:0000313" key="3">
    <source>
        <dbReference type="Proteomes" id="UP001163687"/>
    </source>
</evidence>
<dbReference type="KEGG" id="cmic:caldi_23690"/>
<keyword evidence="3" id="KW-1185">Reference proteome</keyword>
<dbReference type="AlphaFoldDB" id="A0AA35GAG5"/>
<keyword evidence="1" id="KW-0812">Transmembrane</keyword>
<name>A0AA35GAG5_9FIRM</name>
<dbReference type="RefSeq" id="WP_264841938.1">
    <property type="nucleotide sequence ID" value="NZ_AP025628.1"/>
</dbReference>
<feature type="transmembrane region" description="Helical" evidence="1">
    <location>
        <begin position="62"/>
        <end position="78"/>
    </location>
</feature>
<gene>
    <name evidence="2" type="ORF">caldi_23690</name>
</gene>
<evidence type="ECO:0000313" key="2">
    <source>
        <dbReference type="EMBL" id="BDG61279.1"/>
    </source>
</evidence>
<organism evidence="2 3">
    <name type="scientific">Caldinitratiruptor microaerophilus</name>
    <dbReference type="NCBI Taxonomy" id="671077"/>
    <lineage>
        <taxon>Bacteria</taxon>
        <taxon>Bacillati</taxon>
        <taxon>Bacillota</taxon>
        <taxon>Clostridia</taxon>
        <taxon>Eubacteriales</taxon>
        <taxon>Symbiobacteriaceae</taxon>
        <taxon>Caldinitratiruptor</taxon>
    </lineage>
</organism>